<name>A0AAV7PW20_PLEWA</name>
<evidence type="ECO:0000313" key="3">
    <source>
        <dbReference type="Proteomes" id="UP001066276"/>
    </source>
</evidence>
<comment type="caution">
    <text evidence="2">The sequence shown here is derived from an EMBL/GenBank/DDBJ whole genome shotgun (WGS) entry which is preliminary data.</text>
</comment>
<keyword evidence="3" id="KW-1185">Reference proteome</keyword>
<feature type="region of interest" description="Disordered" evidence="1">
    <location>
        <begin position="1"/>
        <end position="66"/>
    </location>
</feature>
<organism evidence="2 3">
    <name type="scientific">Pleurodeles waltl</name>
    <name type="common">Iberian ribbed newt</name>
    <dbReference type="NCBI Taxonomy" id="8319"/>
    <lineage>
        <taxon>Eukaryota</taxon>
        <taxon>Metazoa</taxon>
        <taxon>Chordata</taxon>
        <taxon>Craniata</taxon>
        <taxon>Vertebrata</taxon>
        <taxon>Euteleostomi</taxon>
        <taxon>Amphibia</taxon>
        <taxon>Batrachia</taxon>
        <taxon>Caudata</taxon>
        <taxon>Salamandroidea</taxon>
        <taxon>Salamandridae</taxon>
        <taxon>Pleurodelinae</taxon>
        <taxon>Pleurodeles</taxon>
    </lineage>
</organism>
<dbReference type="EMBL" id="JANPWB010000011">
    <property type="protein sequence ID" value="KAJ1131134.1"/>
    <property type="molecule type" value="Genomic_DNA"/>
</dbReference>
<sequence>MWGGSGRTEGAPSCSAAGPAISTSWSDCAQGRRPLGGRKRASAWQSPPKEVKGFGRKRTANPREEI</sequence>
<dbReference type="AlphaFoldDB" id="A0AAV7PW20"/>
<gene>
    <name evidence="2" type="ORF">NDU88_009477</name>
</gene>
<evidence type="ECO:0000313" key="2">
    <source>
        <dbReference type="EMBL" id="KAJ1131134.1"/>
    </source>
</evidence>
<accession>A0AAV7PW20</accession>
<reference evidence="2" key="1">
    <citation type="journal article" date="2022" name="bioRxiv">
        <title>Sequencing and chromosome-scale assembly of the giantPleurodeles waltlgenome.</title>
        <authorList>
            <person name="Brown T."/>
            <person name="Elewa A."/>
            <person name="Iarovenko S."/>
            <person name="Subramanian E."/>
            <person name="Araus A.J."/>
            <person name="Petzold A."/>
            <person name="Susuki M."/>
            <person name="Suzuki K.-i.T."/>
            <person name="Hayashi T."/>
            <person name="Toyoda A."/>
            <person name="Oliveira C."/>
            <person name="Osipova E."/>
            <person name="Leigh N.D."/>
            <person name="Simon A."/>
            <person name="Yun M.H."/>
        </authorList>
    </citation>
    <scope>NUCLEOTIDE SEQUENCE</scope>
    <source>
        <strain evidence="2">20211129_DDA</strain>
        <tissue evidence="2">Liver</tissue>
    </source>
</reference>
<evidence type="ECO:0000256" key="1">
    <source>
        <dbReference type="SAM" id="MobiDB-lite"/>
    </source>
</evidence>
<dbReference type="Proteomes" id="UP001066276">
    <property type="component" value="Chromosome 7"/>
</dbReference>
<protein>
    <submittedName>
        <fullName evidence="2">Uncharacterized protein</fullName>
    </submittedName>
</protein>
<proteinExistence type="predicted"/>